<name>A0A3G4ZV95_9VIRU</name>
<gene>
    <name evidence="1" type="ORF">Edafosvirus36_12</name>
</gene>
<accession>A0A3G4ZV95</accession>
<reference evidence="1" key="1">
    <citation type="submission" date="2018-10" db="EMBL/GenBank/DDBJ databases">
        <title>Hidden diversity of soil giant viruses.</title>
        <authorList>
            <person name="Schulz F."/>
            <person name="Alteio L."/>
            <person name="Goudeau D."/>
            <person name="Ryan E.M."/>
            <person name="Malmstrom R.R."/>
            <person name="Blanchard J."/>
            <person name="Woyke T."/>
        </authorList>
    </citation>
    <scope>NUCLEOTIDE SEQUENCE</scope>
    <source>
        <strain evidence="1">EDV1</strain>
    </source>
</reference>
<organism evidence="1">
    <name type="scientific">Edafosvirus sp</name>
    <dbReference type="NCBI Taxonomy" id="2487765"/>
    <lineage>
        <taxon>Viruses</taxon>
        <taxon>Varidnaviria</taxon>
        <taxon>Bamfordvirae</taxon>
        <taxon>Nucleocytoviricota</taxon>
        <taxon>Megaviricetes</taxon>
        <taxon>Imitervirales</taxon>
        <taxon>Mimiviridae</taxon>
        <taxon>Klosneuvirinae</taxon>
    </lineage>
</organism>
<protein>
    <submittedName>
        <fullName evidence="1">Uncharacterized protein</fullName>
    </submittedName>
</protein>
<proteinExistence type="predicted"/>
<dbReference type="EMBL" id="MK072101">
    <property type="protein sequence ID" value="AYV78822.1"/>
    <property type="molecule type" value="Genomic_DNA"/>
</dbReference>
<evidence type="ECO:0000313" key="1">
    <source>
        <dbReference type="EMBL" id="AYV78822.1"/>
    </source>
</evidence>
<sequence length="45" mass="5021">MIFKQFLSFAGTAHPFSGLLNVIINVLQLIGIFRNPFGETKDVIL</sequence>